<evidence type="ECO:0000313" key="4">
    <source>
        <dbReference type="Proteomes" id="UP000230056"/>
    </source>
</evidence>
<evidence type="ECO:0000259" key="1">
    <source>
        <dbReference type="Pfam" id="PF07866"/>
    </source>
</evidence>
<reference evidence="3" key="3">
    <citation type="submission" date="2017-11" db="EMBL/GenBank/DDBJ databases">
        <authorList>
            <person name="Kook J.-K."/>
            <person name="Park S.-N."/>
            <person name="Lim Y.K."/>
        </authorList>
    </citation>
    <scope>NUCLEOTIDE SEQUENCE</scope>
    <source>
        <strain evidence="3">KCOM 1282</strain>
    </source>
</reference>
<dbReference type="RefSeq" id="WP_099990049.1">
    <property type="nucleotide sequence ID" value="NZ_CP024699.1"/>
</dbReference>
<name>A0A2D3NV68_9FUSO</name>
<reference evidence="2 4" key="1">
    <citation type="submission" date="2017-11" db="EMBL/GenBank/DDBJ databases">
        <title>Genome sequencing of Fusobacterium periodonticum KCOM 1261.</title>
        <authorList>
            <person name="Kook J.-K."/>
            <person name="Park S.-N."/>
            <person name="Lim Y.K."/>
        </authorList>
    </citation>
    <scope>NUCLEOTIDE SEQUENCE [LARGE SCALE GENOMIC DNA]</scope>
    <source>
        <strain evidence="2 4">KCOM 1261</strain>
    </source>
</reference>
<proteinExistence type="predicted"/>
<dbReference type="Proteomes" id="UP000230056">
    <property type="component" value="Chromosome"/>
</dbReference>
<sequence>MREIIPNRIYRHFKGNDYKVITIAKHSETGEIFVVYQALYGDRGTYIRPYEMFASEVDKEKYPDVIQKYRFELKDK</sequence>
<accession>A0A2D3NV68</accession>
<protein>
    <recommendedName>
        <fullName evidence="1">DUF1653 domain-containing protein</fullName>
    </recommendedName>
</protein>
<gene>
    <name evidence="2" type="ORF">CTM72_05725</name>
    <name evidence="3" type="ORF">CTM86_00200</name>
</gene>
<dbReference type="EMBL" id="CP024699">
    <property type="protein sequence ID" value="ATV59289.1"/>
    <property type="molecule type" value="Genomic_DNA"/>
</dbReference>
<dbReference type="InterPro" id="IPR037135">
    <property type="entry name" value="DUF1653-like_dom_sf"/>
</dbReference>
<dbReference type="Gene3D" id="2.30.30.320">
    <property type="entry name" value="DUF1653-like domain"/>
    <property type="match status" value="1"/>
</dbReference>
<dbReference type="Pfam" id="PF07866">
    <property type="entry name" value="DUF1653"/>
    <property type="match status" value="1"/>
</dbReference>
<dbReference type="EMBL" id="CP024702">
    <property type="protein sequence ID" value="ATV65127.1"/>
    <property type="molecule type" value="Genomic_DNA"/>
</dbReference>
<dbReference type="InterPro" id="IPR023387">
    <property type="entry name" value="DUF1653-like_dom"/>
</dbReference>
<evidence type="ECO:0000313" key="5">
    <source>
        <dbReference type="Proteomes" id="UP000231749"/>
    </source>
</evidence>
<reference evidence="3" key="4">
    <citation type="journal article" date="2019" name="Curr. Microbiol.">
        <title>Fusobacterium pseudoperiodonticum sp. nov., Isolated from the Human Oral Cavity.</title>
        <authorList>
            <person name="Park S.N."/>
            <person name="Lim Y.K."/>
            <person name="Shin J.H."/>
            <person name="Kim H.S."/>
            <person name="Jo E."/>
            <person name="Lee W.P."/>
            <person name="Shin Y."/>
            <person name="Paek J."/>
            <person name="Chang Y.H."/>
            <person name="Kim H."/>
            <person name="Kook J.K."/>
        </authorList>
    </citation>
    <scope>NUCLEOTIDE SEQUENCE</scope>
    <source>
        <strain evidence="3">KCOM 1282</strain>
    </source>
</reference>
<dbReference type="AlphaFoldDB" id="A0A2D3NV68"/>
<feature type="domain" description="DUF1653" evidence="1">
    <location>
        <begin position="9"/>
        <end position="72"/>
    </location>
</feature>
<reference evidence="5" key="2">
    <citation type="submission" date="2017-11" db="EMBL/GenBank/DDBJ databases">
        <title>Genome sequencing of Fusobacterium periodonticum KCOM 1282.</title>
        <authorList>
            <person name="Kook J.-K."/>
            <person name="Park S.-N."/>
            <person name="Lim Y.K."/>
        </authorList>
    </citation>
    <scope>NUCLEOTIDE SEQUENCE [LARGE SCALE GENOMIC DNA]</scope>
    <source>
        <strain evidence="5">KCOM 1282</strain>
    </source>
</reference>
<evidence type="ECO:0000313" key="3">
    <source>
        <dbReference type="EMBL" id="ATV65127.1"/>
    </source>
</evidence>
<organism evidence="2 4">
    <name type="scientific">Fusobacterium pseudoperiodonticum</name>
    <dbReference type="NCBI Taxonomy" id="2663009"/>
    <lineage>
        <taxon>Bacteria</taxon>
        <taxon>Fusobacteriati</taxon>
        <taxon>Fusobacteriota</taxon>
        <taxon>Fusobacteriia</taxon>
        <taxon>Fusobacteriales</taxon>
        <taxon>Fusobacteriaceae</taxon>
        <taxon>Fusobacterium</taxon>
    </lineage>
</organism>
<dbReference type="Proteomes" id="UP000231749">
    <property type="component" value="Chromosome"/>
</dbReference>
<evidence type="ECO:0000313" key="2">
    <source>
        <dbReference type="EMBL" id="ATV59289.1"/>
    </source>
</evidence>